<dbReference type="InterPro" id="IPR051830">
    <property type="entry name" value="NOTCH_homolog"/>
</dbReference>
<accession>W6US40</accession>
<dbReference type="CDD" id="cd00054">
    <property type="entry name" value="EGF_CA"/>
    <property type="match status" value="2"/>
</dbReference>
<evidence type="ECO:0000313" key="11">
    <source>
        <dbReference type="Proteomes" id="UP000019149"/>
    </source>
</evidence>
<dbReference type="OrthoDB" id="6249379at2759"/>
<feature type="domain" description="EGF-like" evidence="9">
    <location>
        <begin position="215"/>
        <end position="250"/>
    </location>
</feature>
<feature type="disulfide bond" evidence="5">
    <location>
        <begin position="326"/>
        <end position="335"/>
    </location>
</feature>
<evidence type="ECO:0000256" key="3">
    <source>
        <dbReference type="ARBA" id="ARBA00022737"/>
    </source>
</evidence>
<feature type="domain" description="EGF-like" evidence="9">
    <location>
        <begin position="252"/>
        <end position="289"/>
    </location>
</feature>
<evidence type="ECO:0000259" key="9">
    <source>
        <dbReference type="PROSITE" id="PS50026"/>
    </source>
</evidence>
<dbReference type="KEGG" id="egl:EGR_01543"/>
<reference evidence="10 11" key="1">
    <citation type="journal article" date="2013" name="Nat. Genet.">
        <title>The genome of the hydatid tapeworm Echinococcus granulosus.</title>
        <authorList>
            <person name="Zheng H."/>
            <person name="Zhang W."/>
            <person name="Zhang L."/>
            <person name="Zhang Z."/>
            <person name="Li J."/>
            <person name="Lu G."/>
            <person name="Zhu Y."/>
            <person name="Wang Y."/>
            <person name="Huang Y."/>
            <person name="Liu J."/>
            <person name="Kang H."/>
            <person name="Chen J."/>
            <person name="Wang L."/>
            <person name="Chen A."/>
            <person name="Yu S."/>
            <person name="Gao Z."/>
            <person name="Jin L."/>
            <person name="Gu W."/>
            <person name="Wang Z."/>
            <person name="Zhao L."/>
            <person name="Shi B."/>
            <person name="Wen H."/>
            <person name="Lin R."/>
            <person name="Jones M.K."/>
            <person name="Brejova B."/>
            <person name="Vinar T."/>
            <person name="Zhao G."/>
            <person name="McManus D.P."/>
            <person name="Chen Z."/>
            <person name="Zhou Y."/>
            <person name="Wang S."/>
        </authorList>
    </citation>
    <scope>NUCLEOTIDE SEQUENCE [LARGE SCALE GENOMIC DNA]</scope>
</reference>
<dbReference type="Pfam" id="PF23106">
    <property type="entry name" value="EGF_Teneurin"/>
    <property type="match status" value="1"/>
</dbReference>
<dbReference type="PROSITE" id="PS00022">
    <property type="entry name" value="EGF_1"/>
    <property type="match status" value="4"/>
</dbReference>
<organism evidence="10 11">
    <name type="scientific">Echinococcus granulosus</name>
    <name type="common">Hydatid tapeworm</name>
    <dbReference type="NCBI Taxonomy" id="6210"/>
    <lineage>
        <taxon>Eukaryota</taxon>
        <taxon>Metazoa</taxon>
        <taxon>Spiralia</taxon>
        <taxon>Lophotrochozoa</taxon>
        <taxon>Platyhelminthes</taxon>
        <taxon>Cestoda</taxon>
        <taxon>Eucestoda</taxon>
        <taxon>Cyclophyllidea</taxon>
        <taxon>Taeniidae</taxon>
        <taxon>Echinococcus</taxon>
        <taxon>Echinococcus granulosus group</taxon>
    </lineage>
</organism>
<dbReference type="GO" id="GO:0005509">
    <property type="term" value="F:calcium ion binding"/>
    <property type="evidence" value="ECO:0007669"/>
    <property type="project" value="InterPro"/>
</dbReference>
<dbReference type="GO" id="GO:0007154">
    <property type="term" value="P:cell communication"/>
    <property type="evidence" value="ECO:0007669"/>
    <property type="project" value="InterPro"/>
</dbReference>
<dbReference type="Gene3D" id="2.10.25.140">
    <property type="match status" value="1"/>
</dbReference>
<dbReference type="Proteomes" id="UP000019149">
    <property type="component" value="Unassembled WGS sequence"/>
</dbReference>
<feature type="disulfide bond" evidence="5">
    <location>
        <begin position="398"/>
        <end position="415"/>
    </location>
</feature>
<feature type="chain" id="PRO_5004883000" description="EGF-like domain-containing protein" evidence="8">
    <location>
        <begin position="19"/>
        <end position="577"/>
    </location>
</feature>
<feature type="disulfide bond" evidence="5">
    <location>
        <begin position="417"/>
        <end position="426"/>
    </location>
</feature>
<feature type="disulfide bond" evidence="5">
    <location>
        <begin position="279"/>
        <end position="288"/>
    </location>
</feature>
<dbReference type="GeneID" id="36337258"/>
<dbReference type="SMART" id="SM00179">
    <property type="entry name" value="EGF_CA"/>
    <property type="match status" value="4"/>
</dbReference>
<dbReference type="InterPro" id="IPR000742">
    <property type="entry name" value="EGF"/>
</dbReference>
<dbReference type="CTD" id="36337258"/>
<evidence type="ECO:0000256" key="1">
    <source>
        <dbReference type="ARBA" id="ARBA00022473"/>
    </source>
</evidence>
<feature type="domain" description="EGF-like" evidence="9">
    <location>
        <begin position="291"/>
        <end position="336"/>
    </location>
</feature>
<feature type="domain" description="EGF-like" evidence="9">
    <location>
        <begin position="390"/>
        <end position="427"/>
    </location>
</feature>
<evidence type="ECO:0000256" key="6">
    <source>
        <dbReference type="SAM" id="MobiDB-lite"/>
    </source>
</evidence>
<keyword evidence="11" id="KW-1185">Reference proteome</keyword>
<comment type="caution">
    <text evidence="10">The sequence shown here is derived from an EMBL/GenBank/DDBJ whole genome shotgun (WGS) entry which is preliminary data.</text>
</comment>
<dbReference type="InterPro" id="IPR001774">
    <property type="entry name" value="DSL"/>
</dbReference>
<keyword evidence="7" id="KW-0812">Transmembrane</keyword>
<dbReference type="SMART" id="SM00051">
    <property type="entry name" value="DSL"/>
    <property type="match status" value="1"/>
</dbReference>
<dbReference type="Pfam" id="PF01414">
    <property type="entry name" value="DSL"/>
    <property type="match status" value="1"/>
</dbReference>
<dbReference type="InterPro" id="IPR001881">
    <property type="entry name" value="EGF-like_Ca-bd_dom"/>
</dbReference>
<protein>
    <recommendedName>
        <fullName evidence="9">EGF-like domain-containing protein</fullName>
    </recommendedName>
</protein>
<dbReference type="Pfam" id="PF00008">
    <property type="entry name" value="EGF"/>
    <property type="match status" value="2"/>
</dbReference>
<evidence type="ECO:0000256" key="2">
    <source>
        <dbReference type="ARBA" id="ARBA00022536"/>
    </source>
</evidence>
<dbReference type="PROSITE" id="PS01186">
    <property type="entry name" value="EGF_2"/>
    <property type="match status" value="3"/>
</dbReference>
<dbReference type="EMBL" id="APAU02000006">
    <property type="protein sequence ID" value="EUB63461.1"/>
    <property type="molecule type" value="Genomic_DNA"/>
</dbReference>
<dbReference type="AlphaFoldDB" id="W6US40"/>
<feature type="transmembrane region" description="Helical" evidence="7">
    <location>
        <begin position="434"/>
        <end position="455"/>
    </location>
</feature>
<evidence type="ECO:0000313" key="10">
    <source>
        <dbReference type="EMBL" id="EUB63461.1"/>
    </source>
</evidence>
<dbReference type="PROSITE" id="PS50026">
    <property type="entry name" value="EGF_3"/>
    <property type="match status" value="5"/>
</dbReference>
<dbReference type="OMA" id="PREGVNT"/>
<evidence type="ECO:0000256" key="5">
    <source>
        <dbReference type="PROSITE-ProRule" id="PRU00076"/>
    </source>
</evidence>
<gene>
    <name evidence="10" type="ORF">EGR_01543</name>
</gene>
<keyword evidence="2 5" id="KW-0245">EGF-like domain</keyword>
<keyword evidence="4 5" id="KW-1015">Disulfide bond</keyword>
<evidence type="ECO:0000256" key="4">
    <source>
        <dbReference type="ARBA" id="ARBA00023157"/>
    </source>
</evidence>
<keyword evidence="3" id="KW-0677">Repeat</keyword>
<feature type="region of interest" description="Disordered" evidence="6">
    <location>
        <begin position="538"/>
        <end position="564"/>
    </location>
</feature>
<dbReference type="Gene3D" id="2.10.25.10">
    <property type="entry name" value="Laminin"/>
    <property type="match status" value="4"/>
</dbReference>
<dbReference type="GO" id="GO:0016020">
    <property type="term" value="C:membrane"/>
    <property type="evidence" value="ECO:0007669"/>
    <property type="project" value="InterPro"/>
</dbReference>
<feature type="domain" description="EGF-like" evidence="9">
    <location>
        <begin position="337"/>
        <end position="376"/>
    </location>
</feature>
<name>W6US40_ECHGR</name>
<keyword evidence="8" id="KW-0732">Signal</keyword>
<dbReference type="SUPFAM" id="SSF57196">
    <property type="entry name" value="EGF/Laminin"/>
    <property type="match status" value="4"/>
</dbReference>
<comment type="caution">
    <text evidence="5">Lacks conserved residue(s) required for the propagation of feature annotation.</text>
</comment>
<feature type="disulfide bond" evidence="5">
    <location>
        <begin position="366"/>
        <end position="375"/>
    </location>
</feature>
<dbReference type="RefSeq" id="XP_024354657.1">
    <property type="nucleotide sequence ID" value="XM_024490792.1"/>
</dbReference>
<dbReference type="PANTHER" id="PTHR24033">
    <property type="entry name" value="EGF-LIKE DOMAIN-CONTAINING PROTEIN"/>
    <property type="match status" value="1"/>
</dbReference>
<keyword evidence="1" id="KW-0217">Developmental protein</keyword>
<dbReference type="PANTHER" id="PTHR24033:SF151">
    <property type="entry name" value="NOTCH 2"/>
    <property type="match status" value="1"/>
</dbReference>
<evidence type="ECO:0000256" key="8">
    <source>
        <dbReference type="SAM" id="SignalP"/>
    </source>
</evidence>
<dbReference type="SMART" id="SM00181">
    <property type="entry name" value="EGF"/>
    <property type="match status" value="5"/>
</dbReference>
<evidence type="ECO:0000256" key="7">
    <source>
        <dbReference type="SAM" id="Phobius"/>
    </source>
</evidence>
<sequence>MLLKITFQFLLIQQLPVARKPLVNVVNALRNNEVRKLHLLLGYSNPSGTLIDGNRCDFGSTCDVYFLLCIKSTTGTSCDMYNETTEVYPDVTEVSAAGAIETVIPLISPLRKTMEIVIDVWDFDIVSSSDFIAQFEGILDMETLSQNWSAVPLFRRDLVYMNDVFMKALVRVDCAGQETNGTCNIVCRPREGVNTCDSDGNFICLRGFMGPTCDQIDYCAANDCADYAICQSLRDGYKCVCSGYEGSACEKGYNPCLDGSLCGPNGQCKADGPEYQCVCEVGWGGRHCERKATPCERAARELGQSTVCLNGGSCQNIGDNEYYCQCPQPRTGPRCEVLDICSAENCSGHGACAFLDSSVDSFHCECNYGWTGASCSLKLLTPCQVASQKLHTNVSMVCLHGGTCVDNANGVDFSCECLQGWFGRQCEIFFTQTLYFILPTAMLPLLIIVVIAAAYRRYLRRRFCEKTKPMTYVTRRVSEHSEDPISRKISPYAIYIPSGGDIAAYGLYNDPYYIQPVKDQEKVPLSHQNSDAVTLDRRESGGGLTPILPPKNAPGVKGPRGSTDKHIYINNFNSAIE</sequence>
<feature type="signal peptide" evidence="8">
    <location>
        <begin position="1"/>
        <end position="18"/>
    </location>
</feature>
<keyword evidence="7" id="KW-1133">Transmembrane helix</keyword>
<proteinExistence type="predicted"/>
<keyword evidence="7" id="KW-0472">Membrane</keyword>
<dbReference type="STRING" id="6210.W6US40"/>